<dbReference type="AlphaFoldDB" id="A0A2X4WH03"/>
<keyword evidence="5" id="KW-1185">Reference proteome</keyword>
<evidence type="ECO:0000256" key="1">
    <source>
        <dbReference type="ARBA" id="ARBA00002486"/>
    </source>
</evidence>
<gene>
    <name evidence="4" type="primary">mlc_3</name>
    <name evidence="4" type="ORF">NCTC4824_03605</name>
</gene>
<accession>A0A2X4WH03</accession>
<sequence length="392" mass="42214">MKKGSFQWMKSLNRSIVLNKIRIDGPISRAEIARDTKLTPPTVSKIVSDLLSSELIIESEIGASLGGRKPTMLIINTDRFHVIGLDIGPTSIRGILTNLTGKLIEHNHLPITESITNEKLIIFIKKLVTKLVSDHEDKEIIGIGIGMHGAVDVERGIALYAPMLHLKDVHLKSELEKAFDVPIKVDNDVRAMAFGEYWYGNGEHNENMVTVNLGHGVGAGIILNGKLFHGEHDLAGEIGHMTVDLSGKLCSCGNIGCWQTLVSGPSIAEEAKHALFQGNKSILENKVIEGKTVYEAAVAGDALAIEVLAKTGEYIGIGLTNLIHMFNPEKIIIGGGVSGASDFILQHIKEAITKRGLTEQAKTTDISCSTKGSYSTATGAASLILADVFLEN</sequence>
<comment type="similarity">
    <text evidence="2">Belongs to the ROK (NagC/XylR) family.</text>
</comment>
<evidence type="ECO:0000256" key="2">
    <source>
        <dbReference type="ARBA" id="ARBA00006479"/>
    </source>
</evidence>
<reference evidence="4 5" key="1">
    <citation type="submission" date="2018-06" db="EMBL/GenBank/DDBJ databases">
        <authorList>
            <consortium name="Pathogen Informatics"/>
            <person name="Doyle S."/>
        </authorList>
    </citation>
    <scope>NUCLEOTIDE SEQUENCE [LARGE SCALE GENOMIC DNA]</scope>
    <source>
        <strain evidence="4 5">NCTC4824</strain>
    </source>
</reference>
<dbReference type="InterPro" id="IPR000600">
    <property type="entry name" value="ROK"/>
</dbReference>
<dbReference type="EMBL" id="LS483476">
    <property type="protein sequence ID" value="SQI62119.1"/>
    <property type="molecule type" value="Genomic_DNA"/>
</dbReference>
<dbReference type="InterPro" id="IPR043129">
    <property type="entry name" value="ATPase_NBD"/>
</dbReference>
<dbReference type="InterPro" id="IPR036388">
    <property type="entry name" value="WH-like_DNA-bd_sf"/>
</dbReference>
<dbReference type="PROSITE" id="PS01125">
    <property type="entry name" value="ROK"/>
    <property type="match status" value="1"/>
</dbReference>
<keyword evidence="3" id="KW-0859">Xylose metabolism</keyword>
<dbReference type="Proteomes" id="UP000249134">
    <property type="component" value="Chromosome 1"/>
</dbReference>
<name>A0A2X4WH03_LEDLE</name>
<dbReference type="KEGG" id="blen:NCTC4824_03605"/>
<dbReference type="SUPFAM" id="SSF46785">
    <property type="entry name" value="Winged helix' DNA-binding domain"/>
    <property type="match status" value="1"/>
</dbReference>
<evidence type="ECO:0000313" key="4">
    <source>
        <dbReference type="EMBL" id="SQI62119.1"/>
    </source>
</evidence>
<dbReference type="PANTHER" id="PTHR18964">
    <property type="entry name" value="ROK (REPRESSOR, ORF, KINASE) FAMILY"/>
    <property type="match status" value="1"/>
</dbReference>
<dbReference type="Pfam" id="PF00480">
    <property type="entry name" value="ROK"/>
    <property type="match status" value="1"/>
</dbReference>
<dbReference type="GO" id="GO:0042732">
    <property type="term" value="P:D-xylose metabolic process"/>
    <property type="evidence" value="ECO:0007669"/>
    <property type="project" value="UniProtKB-KW"/>
</dbReference>
<protein>
    <submittedName>
        <fullName evidence="4">ROK family protein</fullName>
    </submittedName>
</protein>
<dbReference type="SUPFAM" id="SSF53067">
    <property type="entry name" value="Actin-like ATPase domain"/>
    <property type="match status" value="1"/>
</dbReference>
<comment type="function">
    <text evidence="1">Transcriptional repressor of xylose-utilizing enzymes.</text>
</comment>
<evidence type="ECO:0000313" key="5">
    <source>
        <dbReference type="Proteomes" id="UP000249134"/>
    </source>
</evidence>
<dbReference type="Gene3D" id="1.10.10.10">
    <property type="entry name" value="Winged helix-like DNA-binding domain superfamily/Winged helix DNA-binding domain"/>
    <property type="match status" value="1"/>
</dbReference>
<dbReference type="STRING" id="1348624.GCA_001591545_02177"/>
<dbReference type="InterPro" id="IPR049874">
    <property type="entry name" value="ROK_cs"/>
</dbReference>
<proteinExistence type="inferred from homology"/>
<organism evidence="4 5">
    <name type="scientific">Lederbergia lenta</name>
    <name type="common">Bacillus lentus</name>
    <dbReference type="NCBI Taxonomy" id="1467"/>
    <lineage>
        <taxon>Bacteria</taxon>
        <taxon>Bacillati</taxon>
        <taxon>Bacillota</taxon>
        <taxon>Bacilli</taxon>
        <taxon>Bacillales</taxon>
        <taxon>Bacillaceae</taxon>
        <taxon>Lederbergia</taxon>
    </lineage>
</organism>
<evidence type="ECO:0000256" key="3">
    <source>
        <dbReference type="ARBA" id="ARBA00022629"/>
    </source>
</evidence>
<dbReference type="PANTHER" id="PTHR18964:SF149">
    <property type="entry name" value="BIFUNCTIONAL UDP-N-ACETYLGLUCOSAMINE 2-EPIMERASE_N-ACETYLMANNOSAMINE KINASE"/>
    <property type="match status" value="1"/>
</dbReference>
<dbReference type="RefSeq" id="WP_066141377.1">
    <property type="nucleotide sequence ID" value="NZ_CBCSGM010000003.1"/>
</dbReference>
<dbReference type="CDD" id="cd24076">
    <property type="entry name" value="ASKHA_ATPase_ROK_BsXylR-like"/>
    <property type="match status" value="1"/>
</dbReference>
<keyword evidence="3" id="KW-0119">Carbohydrate metabolism</keyword>
<dbReference type="InterPro" id="IPR036390">
    <property type="entry name" value="WH_DNA-bd_sf"/>
</dbReference>
<dbReference type="Gene3D" id="3.30.420.40">
    <property type="match status" value="2"/>
</dbReference>